<feature type="transmembrane region" description="Helical" evidence="9">
    <location>
        <begin position="112"/>
        <end position="131"/>
    </location>
</feature>
<feature type="transmembrane region" description="Helical" evidence="9">
    <location>
        <begin position="36"/>
        <end position="54"/>
    </location>
</feature>
<evidence type="ECO:0000313" key="11">
    <source>
        <dbReference type="EMBL" id="RCH78822.1"/>
    </source>
</evidence>
<comment type="subcellular location">
    <subcellularLocation>
        <location evidence="1">Cell membrane</location>
        <topology evidence="1">Multi-pass membrane protein</topology>
    </subcellularLocation>
</comment>
<keyword evidence="6 9" id="KW-0812">Transmembrane</keyword>
<evidence type="ECO:0000256" key="8">
    <source>
        <dbReference type="ARBA" id="ARBA00023316"/>
    </source>
</evidence>
<evidence type="ECO:0000256" key="9">
    <source>
        <dbReference type="SAM" id="Phobius"/>
    </source>
</evidence>
<dbReference type="GO" id="GO:0071555">
    <property type="term" value="P:cell wall organization"/>
    <property type="evidence" value="ECO:0007669"/>
    <property type="project" value="UniProtKB-KW"/>
</dbReference>
<dbReference type="GO" id="GO:0005886">
    <property type="term" value="C:plasma membrane"/>
    <property type="evidence" value="ECO:0007669"/>
    <property type="project" value="UniProtKB-SubCell"/>
</dbReference>
<evidence type="ECO:0000256" key="1">
    <source>
        <dbReference type="ARBA" id="ARBA00004651"/>
    </source>
</evidence>
<evidence type="ECO:0000313" key="12">
    <source>
        <dbReference type="Proteomes" id="UP000253551"/>
    </source>
</evidence>
<feature type="non-terminal residue" evidence="11">
    <location>
        <position position="1"/>
    </location>
</feature>
<dbReference type="OrthoDB" id="26569at2759"/>
<feature type="signal peptide" evidence="10">
    <location>
        <begin position="1"/>
        <end position="18"/>
    </location>
</feature>
<gene>
    <name evidence="11" type="primary">CHS1_2</name>
    <name evidence="11" type="ORF">CU098_001812</name>
</gene>
<keyword evidence="3" id="KW-1003">Cell membrane</keyword>
<dbReference type="GO" id="GO:0004100">
    <property type="term" value="F:chitin synthase activity"/>
    <property type="evidence" value="ECO:0007669"/>
    <property type="project" value="UniProtKB-EC"/>
</dbReference>
<dbReference type="GO" id="GO:0030428">
    <property type="term" value="C:cell septum"/>
    <property type="evidence" value="ECO:0007669"/>
    <property type="project" value="TreeGrafter"/>
</dbReference>
<evidence type="ECO:0000256" key="3">
    <source>
        <dbReference type="ARBA" id="ARBA00022475"/>
    </source>
</evidence>
<feature type="transmembrane region" description="Helical" evidence="9">
    <location>
        <begin position="66"/>
        <end position="87"/>
    </location>
</feature>
<evidence type="ECO:0000256" key="6">
    <source>
        <dbReference type="ARBA" id="ARBA00022692"/>
    </source>
</evidence>
<protein>
    <recommendedName>
        <fullName evidence="2">chitin synthase</fullName>
        <ecNumber evidence="2">2.4.1.16</ecNumber>
    </recommendedName>
</protein>
<dbReference type="InterPro" id="IPR004835">
    <property type="entry name" value="Chitin_synth"/>
</dbReference>
<evidence type="ECO:0000256" key="4">
    <source>
        <dbReference type="ARBA" id="ARBA00022676"/>
    </source>
</evidence>
<dbReference type="EMBL" id="PJQM01006975">
    <property type="protein sequence ID" value="RCH78822.1"/>
    <property type="molecule type" value="Genomic_DNA"/>
</dbReference>
<evidence type="ECO:0000256" key="10">
    <source>
        <dbReference type="SAM" id="SignalP"/>
    </source>
</evidence>
<keyword evidence="7 9" id="KW-0472">Membrane</keyword>
<keyword evidence="8" id="KW-0961">Cell wall biogenesis/degradation</keyword>
<sequence length="278" mass="31360">LIYLCINWLFSWFALSLATMSNPPFDKNTANVVHTILSYIYAVLMICLFLMSIGNRPQGSQGSYGLIMVFFSLLMIYVIFASVWIAYDGIFSELSKPQNIVDLISNGPFRDIVISLSSTFGVYILSSLIFLDPWHMVTSFLQYFLLAPSYINILNTYAFCNTHDVSWGTKDITLVPYLGHVETKVGKTTAEVTLPEQKDVGYLYEASVQNLEHKVLSIKTGDPKQRQEDYYKNFRTRLVVCWILTNLILVIAICTVNNLGKLGRTIVKADSSLTGLIV</sequence>
<keyword evidence="4" id="KW-0328">Glycosyltransferase</keyword>
<name>A0A367IMA8_RHIST</name>
<dbReference type="GO" id="GO:0006031">
    <property type="term" value="P:chitin biosynthetic process"/>
    <property type="evidence" value="ECO:0007669"/>
    <property type="project" value="TreeGrafter"/>
</dbReference>
<dbReference type="PANTHER" id="PTHR22914:SF9">
    <property type="entry name" value="CHITIN SYNTHASE 1"/>
    <property type="match status" value="1"/>
</dbReference>
<accession>A0A367IMA8</accession>
<dbReference type="EC" id="2.4.1.16" evidence="2"/>
<dbReference type="PANTHER" id="PTHR22914">
    <property type="entry name" value="CHITIN SYNTHASE"/>
    <property type="match status" value="1"/>
</dbReference>
<keyword evidence="10" id="KW-0732">Signal</keyword>
<dbReference type="AlphaFoldDB" id="A0A367IMA8"/>
<dbReference type="Proteomes" id="UP000253551">
    <property type="component" value="Unassembled WGS sequence"/>
</dbReference>
<reference evidence="11 12" key="1">
    <citation type="journal article" date="2018" name="G3 (Bethesda)">
        <title>Phylogenetic and Phylogenomic Definition of Rhizopus Species.</title>
        <authorList>
            <person name="Gryganskyi A.P."/>
            <person name="Golan J."/>
            <person name="Dolatabadi S."/>
            <person name="Mondo S."/>
            <person name="Robb S."/>
            <person name="Idnurm A."/>
            <person name="Muszewska A."/>
            <person name="Steczkiewicz K."/>
            <person name="Masonjones S."/>
            <person name="Liao H.L."/>
            <person name="Gajdeczka M.T."/>
            <person name="Anike F."/>
            <person name="Vuek A."/>
            <person name="Anishchenko I.M."/>
            <person name="Voigt K."/>
            <person name="de Hoog G.S."/>
            <person name="Smith M.E."/>
            <person name="Heitman J."/>
            <person name="Vilgalys R."/>
            <person name="Stajich J.E."/>
        </authorList>
    </citation>
    <scope>NUCLEOTIDE SEQUENCE [LARGE SCALE GENOMIC DNA]</scope>
    <source>
        <strain evidence="11 12">LSU 92-RS-03</strain>
    </source>
</reference>
<proteinExistence type="predicted"/>
<feature type="transmembrane region" description="Helical" evidence="9">
    <location>
        <begin position="238"/>
        <end position="259"/>
    </location>
</feature>
<dbReference type="STRING" id="4846.A0A367IMA8"/>
<evidence type="ECO:0000256" key="7">
    <source>
        <dbReference type="ARBA" id="ARBA00023136"/>
    </source>
</evidence>
<evidence type="ECO:0000256" key="5">
    <source>
        <dbReference type="ARBA" id="ARBA00022679"/>
    </source>
</evidence>
<keyword evidence="12" id="KW-1185">Reference proteome</keyword>
<keyword evidence="9" id="KW-1133">Transmembrane helix</keyword>
<feature type="chain" id="PRO_5016578627" description="chitin synthase" evidence="10">
    <location>
        <begin position="19"/>
        <end position="278"/>
    </location>
</feature>
<keyword evidence="5" id="KW-0808">Transferase</keyword>
<organism evidence="11 12">
    <name type="scientific">Rhizopus stolonifer</name>
    <name type="common">Rhizopus nigricans</name>
    <dbReference type="NCBI Taxonomy" id="4846"/>
    <lineage>
        <taxon>Eukaryota</taxon>
        <taxon>Fungi</taxon>
        <taxon>Fungi incertae sedis</taxon>
        <taxon>Mucoromycota</taxon>
        <taxon>Mucoromycotina</taxon>
        <taxon>Mucoromycetes</taxon>
        <taxon>Mucorales</taxon>
        <taxon>Mucorineae</taxon>
        <taxon>Rhizopodaceae</taxon>
        <taxon>Rhizopus</taxon>
    </lineage>
</organism>
<comment type="caution">
    <text evidence="11">The sequence shown here is derived from an EMBL/GenBank/DDBJ whole genome shotgun (WGS) entry which is preliminary data.</text>
</comment>
<evidence type="ECO:0000256" key="2">
    <source>
        <dbReference type="ARBA" id="ARBA00012543"/>
    </source>
</evidence>